<dbReference type="InterPro" id="IPR006153">
    <property type="entry name" value="Cation/H_exchanger_TM"/>
</dbReference>
<evidence type="ECO:0000256" key="4">
    <source>
        <dbReference type="ARBA" id="ARBA00022449"/>
    </source>
</evidence>
<name>A0ABV6K5F4_9LACO</name>
<protein>
    <submittedName>
        <fullName evidence="13">Cation:proton antiporter</fullName>
    </submittedName>
</protein>
<evidence type="ECO:0000256" key="11">
    <source>
        <dbReference type="SAM" id="Phobius"/>
    </source>
</evidence>
<keyword evidence="4" id="KW-0050">Antiport</keyword>
<sequence length="403" mass="42817">MDGDLMSFLGTLCLLIFATTLAGHFAHRAGIPAVIGEILVGVVLGPAILNWVHLSTLVQTFSDIGVVVLMFIGGLESNLALLRKYLRPAVVVAIIGVLFPVIVMGVTSRLFHFSWFESLFIGVIFSATSVSISVEVLKEFKALDTKEGATILGAAVADDIIGVILLSVMISMMGDQGGTQQTNLAIVLLEQVAFFAGVFVVIKWVAPYLMRLSDHLLMAAGPTVVAITICLAMAWLADLVGLSGAIGAFFAGVAIAQTDYQHVVDVSVEPVGYTMFIPLFFVSVGLNMTFAGFWQSLPFIVVMTLLGVATKLFGCGLGAKLNGFSGHSNYLVGAGMISRGEMALITAQIGFSAHLLSGALIVGGLLLGYHFGHHFSYDDRPVCFEGRDSPRTGYAQTSRTKLT</sequence>
<evidence type="ECO:0000313" key="14">
    <source>
        <dbReference type="Proteomes" id="UP001589855"/>
    </source>
</evidence>
<feature type="transmembrane region" description="Helical" evidence="11">
    <location>
        <begin position="119"/>
        <end position="137"/>
    </location>
</feature>
<feature type="transmembrane region" description="Helical" evidence="11">
    <location>
        <begin position="342"/>
        <end position="371"/>
    </location>
</feature>
<organism evidence="13 14">
    <name type="scientific">Lactiplantibacillus plajomi</name>
    <dbReference type="NCBI Taxonomy" id="1457217"/>
    <lineage>
        <taxon>Bacteria</taxon>
        <taxon>Bacillati</taxon>
        <taxon>Bacillota</taxon>
        <taxon>Bacilli</taxon>
        <taxon>Lactobacillales</taxon>
        <taxon>Lactobacillaceae</taxon>
        <taxon>Lactiplantibacillus</taxon>
    </lineage>
</organism>
<feature type="transmembrane region" description="Helical" evidence="11">
    <location>
        <begin position="6"/>
        <end position="26"/>
    </location>
</feature>
<dbReference type="Proteomes" id="UP001589855">
    <property type="component" value="Unassembled WGS sequence"/>
</dbReference>
<feature type="transmembrane region" description="Helical" evidence="11">
    <location>
        <begin position="89"/>
        <end position="107"/>
    </location>
</feature>
<feature type="transmembrane region" description="Helical" evidence="11">
    <location>
        <begin position="272"/>
        <end position="293"/>
    </location>
</feature>
<evidence type="ECO:0000256" key="6">
    <source>
        <dbReference type="ARBA" id="ARBA00022989"/>
    </source>
</evidence>
<dbReference type="EMBL" id="JBHLUK010000074">
    <property type="protein sequence ID" value="MFC0424697.1"/>
    <property type="molecule type" value="Genomic_DNA"/>
</dbReference>
<evidence type="ECO:0000256" key="5">
    <source>
        <dbReference type="ARBA" id="ARBA00022692"/>
    </source>
</evidence>
<comment type="subcellular location">
    <subcellularLocation>
        <location evidence="1">Membrane</location>
        <topology evidence="1">Multi-pass membrane protein</topology>
    </subcellularLocation>
</comment>
<dbReference type="Pfam" id="PF00999">
    <property type="entry name" value="Na_H_Exchanger"/>
    <property type="match status" value="1"/>
</dbReference>
<feature type="domain" description="Cation/H+ exchanger transmembrane" evidence="12">
    <location>
        <begin position="18"/>
        <end position="360"/>
    </location>
</feature>
<feature type="transmembrane region" description="Helical" evidence="11">
    <location>
        <begin position="216"/>
        <end position="236"/>
    </location>
</feature>
<keyword evidence="5 11" id="KW-0812">Transmembrane</keyword>
<dbReference type="PANTHER" id="PTHR43562:SF3">
    <property type="entry name" value="SODIUM ION_PROTON EXCHANGER (EUROFUNG)"/>
    <property type="match status" value="1"/>
</dbReference>
<dbReference type="PANTHER" id="PTHR43562">
    <property type="entry name" value="NAPA-TYPE SODIUM/HYDROGEN ANTIPORTER"/>
    <property type="match status" value="1"/>
</dbReference>
<feature type="transmembrane region" description="Helical" evidence="11">
    <location>
        <begin position="242"/>
        <end position="260"/>
    </location>
</feature>
<comment type="caution">
    <text evidence="13">The sequence shown here is derived from an EMBL/GenBank/DDBJ whole genome shotgun (WGS) entry which is preliminary data.</text>
</comment>
<keyword evidence="10" id="KW-0739">Sodium transport</keyword>
<dbReference type="InterPro" id="IPR038770">
    <property type="entry name" value="Na+/solute_symporter_sf"/>
</dbReference>
<evidence type="ECO:0000259" key="12">
    <source>
        <dbReference type="Pfam" id="PF00999"/>
    </source>
</evidence>
<accession>A0ABV6K5F4</accession>
<evidence type="ECO:0000256" key="2">
    <source>
        <dbReference type="ARBA" id="ARBA00005551"/>
    </source>
</evidence>
<evidence type="ECO:0000313" key="13">
    <source>
        <dbReference type="EMBL" id="MFC0424697.1"/>
    </source>
</evidence>
<evidence type="ECO:0000256" key="8">
    <source>
        <dbReference type="ARBA" id="ARBA00023065"/>
    </source>
</evidence>
<keyword evidence="3" id="KW-0813">Transport</keyword>
<reference evidence="13 14" key="1">
    <citation type="submission" date="2024-09" db="EMBL/GenBank/DDBJ databases">
        <authorList>
            <person name="Sun Q."/>
            <person name="Mori K."/>
        </authorList>
    </citation>
    <scope>NUCLEOTIDE SEQUENCE [LARGE SCALE GENOMIC DNA]</scope>
    <source>
        <strain evidence="13 14">TBRC 4575</strain>
    </source>
</reference>
<feature type="transmembrane region" description="Helical" evidence="11">
    <location>
        <begin position="33"/>
        <end position="52"/>
    </location>
</feature>
<feature type="transmembrane region" description="Helical" evidence="11">
    <location>
        <begin position="184"/>
        <end position="204"/>
    </location>
</feature>
<evidence type="ECO:0000256" key="9">
    <source>
        <dbReference type="ARBA" id="ARBA00023136"/>
    </source>
</evidence>
<evidence type="ECO:0000256" key="1">
    <source>
        <dbReference type="ARBA" id="ARBA00004141"/>
    </source>
</evidence>
<keyword evidence="6 11" id="KW-1133">Transmembrane helix</keyword>
<keyword evidence="9 11" id="KW-0472">Membrane</keyword>
<dbReference type="RefSeq" id="WP_415579066.1">
    <property type="nucleotide sequence ID" value="NZ_BAABRM010000005.1"/>
</dbReference>
<gene>
    <name evidence="13" type="ORF">ACFFGS_11235</name>
</gene>
<dbReference type="Gene3D" id="1.20.1530.20">
    <property type="match status" value="1"/>
</dbReference>
<evidence type="ECO:0000256" key="7">
    <source>
        <dbReference type="ARBA" id="ARBA00023053"/>
    </source>
</evidence>
<comment type="similarity">
    <text evidence="2">Belongs to the monovalent cation:proton antiporter 2 (CPA2) transporter (TC 2.A.37) family.</text>
</comment>
<feature type="transmembrane region" description="Helical" evidence="11">
    <location>
        <begin position="149"/>
        <end position="172"/>
    </location>
</feature>
<feature type="transmembrane region" description="Helical" evidence="11">
    <location>
        <begin position="299"/>
        <end position="321"/>
    </location>
</feature>
<keyword evidence="8" id="KW-0406">Ion transport</keyword>
<keyword evidence="14" id="KW-1185">Reference proteome</keyword>
<keyword evidence="7" id="KW-0915">Sodium</keyword>
<evidence type="ECO:0000256" key="3">
    <source>
        <dbReference type="ARBA" id="ARBA00022448"/>
    </source>
</evidence>
<evidence type="ECO:0000256" key="10">
    <source>
        <dbReference type="ARBA" id="ARBA00023201"/>
    </source>
</evidence>
<proteinExistence type="inferred from homology"/>
<feature type="transmembrane region" description="Helical" evidence="11">
    <location>
        <begin position="64"/>
        <end position="82"/>
    </location>
</feature>